<evidence type="ECO:0000256" key="1">
    <source>
        <dbReference type="SAM" id="Phobius"/>
    </source>
</evidence>
<feature type="transmembrane region" description="Helical" evidence="1">
    <location>
        <begin position="383"/>
        <end position="404"/>
    </location>
</feature>
<keyword evidence="1" id="KW-1133">Transmembrane helix</keyword>
<dbReference type="InterPro" id="IPR004043">
    <property type="entry name" value="LCCL"/>
</dbReference>
<dbReference type="PROSITE" id="PS50820">
    <property type="entry name" value="LCCL"/>
    <property type="match status" value="1"/>
</dbReference>
<dbReference type="Pfam" id="PF03815">
    <property type="entry name" value="LCCL"/>
    <property type="match status" value="1"/>
</dbReference>
<proteinExistence type="predicted"/>
<dbReference type="Proteomes" id="UP000800235">
    <property type="component" value="Unassembled WGS sequence"/>
</dbReference>
<comment type="caution">
    <text evidence="3">The sequence shown here is derived from an EMBL/GenBank/DDBJ whole genome shotgun (WGS) entry which is preliminary data.</text>
</comment>
<dbReference type="AlphaFoldDB" id="A0A9P4NLT6"/>
<evidence type="ECO:0000313" key="3">
    <source>
        <dbReference type="EMBL" id="KAF2427509.1"/>
    </source>
</evidence>
<dbReference type="InterPro" id="IPR051957">
    <property type="entry name" value="CRISP-LCCL_domain"/>
</dbReference>
<sequence length="605" mass="68050">MGVDHADVEEASDEDLTTYQQKHSFIRYVPPRFRKAWKATVKWSKGPQPPRPWKITPYFEEYQTAHLRVLDALLPQRKQKIWLLIAFYFCWLLVFSLVLWKSAFASDVKGFGKPRNIGCQARFWSRGNECGLNGDLCRPFENSYYTFRCPASCSRVEISEPYVVGNQTVNYQNLVIGGPSMEKDLALNAIYRGDSYICPSAVHSGYISDEHGGCGVVQRIGEQSNFPGSKHHGISSTGFNSYFPLAYSFVKGKATQCKDLRWPLLGVSLTFSILLSLFVTSPAVFFVSIFTGLFAHVALVSDPPGNQAYYSLLSIAFGRFLPAAFCMTVMYWVSVRRTLTGLTAQYEKTILWLGGCWVGALNNYTFDKIPINRLTPHDLKQPGAIPALMIIICSLLGIALGQAWGLRVEGKFPRYLAIYATFIASLLLLVAIPGLNVRIHHYILALLFLPGTCMQNRPSLLYQGLLVGLFINGIGRWGFDSIVQTWTELRGDAPLDSLLPSILPPIIHHNLNNVLLPNITFEWEQPAPDLGYDGISILVNDVERYKGYQDMGLMKSFTWVREHTRVPEYFRFGFMKGSVTQDFTKGGTWDVDGGWIPFATGNTRK</sequence>
<dbReference type="SUPFAM" id="SSF69848">
    <property type="entry name" value="LCCL domain"/>
    <property type="match status" value="1"/>
</dbReference>
<organism evidence="3 4">
    <name type="scientific">Tothia fuscella</name>
    <dbReference type="NCBI Taxonomy" id="1048955"/>
    <lineage>
        <taxon>Eukaryota</taxon>
        <taxon>Fungi</taxon>
        <taxon>Dikarya</taxon>
        <taxon>Ascomycota</taxon>
        <taxon>Pezizomycotina</taxon>
        <taxon>Dothideomycetes</taxon>
        <taxon>Pleosporomycetidae</taxon>
        <taxon>Venturiales</taxon>
        <taxon>Cylindrosympodiaceae</taxon>
        <taxon>Tothia</taxon>
    </lineage>
</organism>
<dbReference type="PANTHER" id="PTHR31331">
    <property type="entry name" value="LCCL DOMAIN PROTEIN (AFU_ORTHOLOGUE AFUA_5G08630)"/>
    <property type="match status" value="1"/>
</dbReference>
<feature type="domain" description="LCCL" evidence="2">
    <location>
        <begin position="135"/>
        <end position="236"/>
    </location>
</feature>
<keyword evidence="1" id="KW-0812">Transmembrane</keyword>
<gene>
    <name evidence="3" type="ORF">EJ08DRAFT_592840</name>
</gene>
<dbReference type="EMBL" id="MU007059">
    <property type="protein sequence ID" value="KAF2427509.1"/>
    <property type="molecule type" value="Genomic_DNA"/>
</dbReference>
<dbReference type="InterPro" id="IPR036609">
    <property type="entry name" value="LCCL_sf"/>
</dbReference>
<keyword evidence="1" id="KW-0472">Membrane</keyword>
<evidence type="ECO:0000259" key="2">
    <source>
        <dbReference type="PROSITE" id="PS50820"/>
    </source>
</evidence>
<feature type="transmembrane region" description="Helical" evidence="1">
    <location>
        <begin position="309"/>
        <end position="333"/>
    </location>
</feature>
<accession>A0A9P4NLT6</accession>
<dbReference type="OrthoDB" id="441660at2759"/>
<protein>
    <recommendedName>
        <fullName evidence="2">LCCL domain-containing protein</fullName>
    </recommendedName>
</protein>
<feature type="transmembrane region" description="Helical" evidence="1">
    <location>
        <begin position="416"/>
        <end position="439"/>
    </location>
</feature>
<reference evidence="3" key="1">
    <citation type="journal article" date="2020" name="Stud. Mycol.">
        <title>101 Dothideomycetes genomes: a test case for predicting lifestyles and emergence of pathogens.</title>
        <authorList>
            <person name="Haridas S."/>
            <person name="Albert R."/>
            <person name="Binder M."/>
            <person name="Bloem J."/>
            <person name="Labutti K."/>
            <person name="Salamov A."/>
            <person name="Andreopoulos B."/>
            <person name="Baker S."/>
            <person name="Barry K."/>
            <person name="Bills G."/>
            <person name="Bluhm B."/>
            <person name="Cannon C."/>
            <person name="Castanera R."/>
            <person name="Culley D."/>
            <person name="Daum C."/>
            <person name="Ezra D."/>
            <person name="Gonzalez J."/>
            <person name="Henrissat B."/>
            <person name="Kuo A."/>
            <person name="Liang C."/>
            <person name="Lipzen A."/>
            <person name="Lutzoni F."/>
            <person name="Magnuson J."/>
            <person name="Mondo S."/>
            <person name="Nolan M."/>
            <person name="Ohm R."/>
            <person name="Pangilinan J."/>
            <person name="Park H.-J."/>
            <person name="Ramirez L."/>
            <person name="Alfaro M."/>
            <person name="Sun H."/>
            <person name="Tritt A."/>
            <person name="Yoshinaga Y."/>
            <person name="Zwiers L.-H."/>
            <person name="Turgeon B."/>
            <person name="Goodwin S."/>
            <person name="Spatafora J."/>
            <person name="Crous P."/>
            <person name="Grigoriev I."/>
        </authorList>
    </citation>
    <scope>NUCLEOTIDE SEQUENCE</scope>
    <source>
        <strain evidence="3">CBS 130266</strain>
    </source>
</reference>
<evidence type="ECO:0000313" key="4">
    <source>
        <dbReference type="Proteomes" id="UP000800235"/>
    </source>
</evidence>
<name>A0A9P4NLT6_9PEZI</name>
<keyword evidence="4" id="KW-1185">Reference proteome</keyword>
<dbReference type="Gene3D" id="2.170.130.20">
    <property type="entry name" value="LCCL-like domain"/>
    <property type="match status" value="1"/>
</dbReference>
<feature type="transmembrane region" description="Helical" evidence="1">
    <location>
        <begin position="81"/>
        <end position="100"/>
    </location>
</feature>
<feature type="transmembrane region" description="Helical" evidence="1">
    <location>
        <begin position="264"/>
        <end position="297"/>
    </location>
</feature>
<dbReference type="PANTHER" id="PTHR31331:SF8">
    <property type="entry name" value="LCCL DOMAIN PROTEIN (AFU_ORTHOLOGUE AFUA_5G02970)"/>
    <property type="match status" value="1"/>
</dbReference>